<organism evidence="1 2">
    <name type="scientific">Laccaria amethystina LaAM-08-1</name>
    <dbReference type="NCBI Taxonomy" id="1095629"/>
    <lineage>
        <taxon>Eukaryota</taxon>
        <taxon>Fungi</taxon>
        <taxon>Dikarya</taxon>
        <taxon>Basidiomycota</taxon>
        <taxon>Agaricomycotina</taxon>
        <taxon>Agaricomycetes</taxon>
        <taxon>Agaricomycetidae</taxon>
        <taxon>Agaricales</taxon>
        <taxon>Agaricineae</taxon>
        <taxon>Hydnangiaceae</taxon>
        <taxon>Laccaria</taxon>
    </lineage>
</organism>
<name>A0A0C9XUF0_9AGAR</name>
<dbReference type="HOGENOM" id="CLU_2800939_0_0_1"/>
<evidence type="ECO:0000313" key="2">
    <source>
        <dbReference type="Proteomes" id="UP000054477"/>
    </source>
</evidence>
<dbReference type="Proteomes" id="UP000054477">
    <property type="component" value="Unassembled WGS sequence"/>
</dbReference>
<dbReference type="AlphaFoldDB" id="A0A0C9XUF0"/>
<proteinExistence type="predicted"/>
<gene>
    <name evidence="1" type="ORF">K443DRAFT_39177</name>
</gene>
<accession>A0A0C9XUF0</accession>
<keyword evidence="2" id="KW-1185">Reference proteome</keyword>
<protein>
    <submittedName>
        <fullName evidence="1">Uncharacterized protein</fullName>
    </submittedName>
</protein>
<reference evidence="1 2" key="1">
    <citation type="submission" date="2014-04" db="EMBL/GenBank/DDBJ databases">
        <authorList>
            <consortium name="DOE Joint Genome Institute"/>
            <person name="Kuo A."/>
            <person name="Kohler A."/>
            <person name="Nagy L.G."/>
            <person name="Floudas D."/>
            <person name="Copeland A."/>
            <person name="Barry K.W."/>
            <person name="Cichocki N."/>
            <person name="Veneault-Fourrey C."/>
            <person name="LaButti K."/>
            <person name="Lindquist E.A."/>
            <person name="Lipzen A."/>
            <person name="Lundell T."/>
            <person name="Morin E."/>
            <person name="Murat C."/>
            <person name="Sun H."/>
            <person name="Tunlid A."/>
            <person name="Henrissat B."/>
            <person name="Grigoriev I.V."/>
            <person name="Hibbett D.S."/>
            <person name="Martin F."/>
            <person name="Nordberg H.P."/>
            <person name="Cantor M.N."/>
            <person name="Hua S.X."/>
        </authorList>
    </citation>
    <scope>NUCLEOTIDE SEQUENCE [LARGE SCALE GENOMIC DNA]</scope>
    <source>
        <strain evidence="1 2">LaAM-08-1</strain>
    </source>
</reference>
<reference evidence="2" key="2">
    <citation type="submission" date="2015-01" db="EMBL/GenBank/DDBJ databases">
        <title>Evolutionary Origins and Diversification of the Mycorrhizal Mutualists.</title>
        <authorList>
            <consortium name="DOE Joint Genome Institute"/>
            <consortium name="Mycorrhizal Genomics Consortium"/>
            <person name="Kohler A."/>
            <person name="Kuo A."/>
            <person name="Nagy L.G."/>
            <person name="Floudas D."/>
            <person name="Copeland A."/>
            <person name="Barry K.W."/>
            <person name="Cichocki N."/>
            <person name="Veneault-Fourrey C."/>
            <person name="LaButti K."/>
            <person name="Lindquist E.A."/>
            <person name="Lipzen A."/>
            <person name="Lundell T."/>
            <person name="Morin E."/>
            <person name="Murat C."/>
            <person name="Riley R."/>
            <person name="Ohm R."/>
            <person name="Sun H."/>
            <person name="Tunlid A."/>
            <person name="Henrissat B."/>
            <person name="Grigoriev I.V."/>
            <person name="Hibbett D.S."/>
            <person name="Martin F."/>
        </authorList>
    </citation>
    <scope>NUCLEOTIDE SEQUENCE [LARGE SCALE GENOMIC DNA]</scope>
    <source>
        <strain evidence="2">LaAM-08-1</strain>
    </source>
</reference>
<evidence type="ECO:0000313" key="1">
    <source>
        <dbReference type="EMBL" id="KIJ99512.1"/>
    </source>
</evidence>
<sequence length="68" mass="7312">LLVNVWGPYDVHATGFPPDPHCLQLGHMPVFGSKQRCWVVHAGVGFETSVLVVHTGAQLKTSVLGCIC</sequence>
<dbReference type="EMBL" id="KN838645">
    <property type="protein sequence ID" value="KIJ99512.1"/>
    <property type="molecule type" value="Genomic_DNA"/>
</dbReference>
<feature type="non-terminal residue" evidence="1">
    <location>
        <position position="68"/>
    </location>
</feature>
<feature type="non-terminal residue" evidence="1">
    <location>
        <position position="1"/>
    </location>
</feature>